<gene>
    <name evidence="1" type="ORF">E6C60_1710</name>
</gene>
<evidence type="ECO:0000313" key="1">
    <source>
        <dbReference type="EMBL" id="QCT02425.1"/>
    </source>
</evidence>
<dbReference type="AlphaFoldDB" id="A0A4P8XJ75"/>
<keyword evidence="2" id="KW-1185">Reference proteome</keyword>
<dbReference type="Proteomes" id="UP000300879">
    <property type="component" value="Chromosome"/>
</dbReference>
<organism evidence="1 2">
    <name type="scientific">Paenibacillus algicola</name>
    <dbReference type="NCBI Taxonomy" id="2565926"/>
    <lineage>
        <taxon>Bacteria</taxon>
        <taxon>Bacillati</taxon>
        <taxon>Bacillota</taxon>
        <taxon>Bacilli</taxon>
        <taxon>Bacillales</taxon>
        <taxon>Paenibacillaceae</taxon>
        <taxon>Paenibacillus</taxon>
    </lineage>
</organism>
<evidence type="ECO:0008006" key="3">
    <source>
        <dbReference type="Google" id="ProtNLM"/>
    </source>
</evidence>
<name>A0A4P8XJ75_9BACL</name>
<dbReference type="EMBL" id="CP040396">
    <property type="protein sequence ID" value="QCT02425.1"/>
    <property type="molecule type" value="Genomic_DNA"/>
</dbReference>
<dbReference type="KEGG" id="palo:E6C60_1710"/>
<dbReference type="RefSeq" id="WP_138225449.1">
    <property type="nucleotide sequence ID" value="NZ_CP040396.1"/>
</dbReference>
<dbReference type="SUPFAM" id="SSF109998">
    <property type="entry name" value="Triger factor/SurA peptide-binding domain-like"/>
    <property type="match status" value="1"/>
</dbReference>
<protein>
    <recommendedName>
        <fullName evidence="3">SurA N-terminal domain-containing protein</fullName>
    </recommendedName>
</protein>
<dbReference type="InterPro" id="IPR027304">
    <property type="entry name" value="Trigger_fact/SurA_dom_sf"/>
</dbReference>
<reference evidence="1 2" key="1">
    <citation type="submission" date="2019-05" db="EMBL/GenBank/DDBJ databases">
        <authorList>
            <person name="Chen C."/>
        </authorList>
    </citation>
    <scope>NUCLEOTIDE SEQUENCE [LARGE SCALE GENOMIC DNA]</scope>
    <source>
        <strain evidence="1 2">HB172198</strain>
    </source>
</reference>
<sequence length="195" mass="22102">MNKHWRNAGLAVLIVPLLIWVWGSVQENGDIAARAGDITITHEELKRYKTFAETTYTLHGIHERQPDDREILNELILNKHVSLEAAAAGCVVSEEELLAAITALRSRVEERDEEALLKDPYGMALVQRQRDSGLSPEAFWSSSELQEEVSATMLQVKWMEKLEAEGALGKELSFGEYKNRLLQDIKKKITYDLNP</sequence>
<proteinExistence type="predicted"/>
<evidence type="ECO:0000313" key="2">
    <source>
        <dbReference type="Proteomes" id="UP000300879"/>
    </source>
</evidence>
<accession>A0A4P8XJ75</accession>